<comment type="caution">
    <text evidence="2">The sequence shown here is derived from an EMBL/GenBank/DDBJ whole genome shotgun (WGS) entry which is preliminary data.</text>
</comment>
<feature type="region of interest" description="Disordered" evidence="1">
    <location>
        <begin position="1"/>
        <end position="32"/>
    </location>
</feature>
<proteinExistence type="predicted"/>
<feature type="compositionally biased region" description="Basic and acidic residues" evidence="1">
    <location>
        <begin position="1"/>
        <end position="16"/>
    </location>
</feature>
<accession>A0AB36BHY6</accession>
<organism evidence="2 3">
    <name type="scientific">Staphylococcus warneri</name>
    <dbReference type="NCBI Taxonomy" id="1292"/>
    <lineage>
        <taxon>Bacteria</taxon>
        <taxon>Bacillati</taxon>
        <taxon>Bacillota</taxon>
        <taxon>Bacilli</taxon>
        <taxon>Bacillales</taxon>
        <taxon>Staphylococcaceae</taxon>
        <taxon>Staphylococcus</taxon>
    </lineage>
</organism>
<sequence>MGILQDYKENRANKKEEKRKKKIEKQKREANTNNYLHPITGYEYTGSFIKANGRFGRVLKLYNHYGLNRNNPFGWFVNVLPEVSSEGVRAYFIEKSKPLTEKEQNQVVSKISTTQSALDNEENDSKNEDDGNITIKMMQSNDLAEAVREDKKKDIAIDSEIRVLFTGENPDKINKEIKDLNHIYKTDINGLQMISSAGDQENLFKNLLEPPTGNKLDHCMMSKYYAGFDHAIRKGLDDDKGVPIGKLHASLSGGIAMMDLNGSFKDRIIVASQKTSNIHLYDRKLSASSLWGQKIANHAMCNGHKTFHIVLNKFRYEANEDGEGHFSCSPIVNNVLEHIDLSKGGLNPLEMFGDKKDLTEIYETNLGKIAHIFYLISNRTLTNQMKTELQKQLGVFYESMKMWDKQAELYPERTRVLNIKNHETYPRFADFLTRLSNFEKSVRDKGTDSEVDRAKYLRDIVERILGSHYATFNRHTTLPDFTDPNKFQYYYELGRLSTNPSIQEAQFLNSFDYIAHACMENDIIMIHGVDKISVETLEYIKPRIAKLEEKGIRIAYLFDNIGNGEVKDKSKRETYVEYADVFNTEGVLYTNFETQFDYSILGTMAPNDFEKYQDLIRQQLPEDLKDLLVADEDIQYLIRRKGDLTSNFVWADMVL</sequence>
<protein>
    <submittedName>
        <fullName evidence="2">Uncharacterized protein</fullName>
    </submittedName>
</protein>
<feature type="region of interest" description="Disordered" evidence="1">
    <location>
        <begin position="111"/>
        <end position="132"/>
    </location>
</feature>
<dbReference type="AlphaFoldDB" id="A0AB36BHY6"/>
<gene>
    <name evidence="2" type="ORF">D3Z30_11700</name>
</gene>
<dbReference type="Proteomes" id="UP000481807">
    <property type="component" value="Unassembled WGS sequence"/>
</dbReference>
<evidence type="ECO:0000313" key="2">
    <source>
        <dbReference type="EMBL" id="NBH31637.1"/>
    </source>
</evidence>
<reference evidence="2 3" key="1">
    <citation type="submission" date="2018-08" db="EMBL/GenBank/DDBJ databases">
        <title>Murine metabolic-syndrome-specific gut microbial biobank.</title>
        <authorList>
            <person name="Liu C."/>
        </authorList>
    </citation>
    <scope>NUCLEOTIDE SEQUENCE [LARGE SCALE GENOMIC DNA]</scope>
    <source>
        <strain evidence="2 3">1XD21-27</strain>
    </source>
</reference>
<dbReference type="EMBL" id="QXWP01000009">
    <property type="protein sequence ID" value="NBH31637.1"/>
    <property type="molecule type" value="Genomic_DNA"/>
</dbReference>
<name>A0AB36BHY6_STAWA</name>
<dbReference type="RefSeq" id="WP_154872933.1">
    <property type="nucleotide sequence ID" value="NZ_QXWP01000009.1"/>
</dbReference>
<evidence type="ECO:0000256" key="1">
    <source>
        <dbReference type="SAM" id="MobiDB-lite"/>
    </source>
</evidence>
<evidence type="ECO:0000313" key="3">
    <source>
        <dbReference type="Proteomes" id="UP000481807"/>
    </source>
</evidence>